<evidence type="ECO:0000313" key="8">
    <source>
        <dbReference type="Proteomes" id="UP000594464"/>
    </source>
</evidence>
<evidence type="ECO:0000256" key="5">
    <source>
        <dbReference type="SAM" id="Phobius"/>
    </source>
</evidence>
<dbReference type="InterPro" id="IPR036909">
    <property type="entry name" value="Cyt_c-like_dom_sf"/>
</dbReference>
<proteinExistence type="predicted"/>
<dbReference type="InterPro" id="IPR009056">
    <property type="entry name" value="Cyt_c-like_dom"/>
</dbReference>
<feature type="domain" description="Cytochrome c" evidence="6">
    <location>
        <begin position="287"/>
        <end position="426"/>
    </location>
</feature>
<evidence type="ECO:0000256" key="2">
    <source>
        <dbReference type="ARBA" id="ARBA00022723"/>
    </source>
</evidence>
<dbReference type="GO" id="GO:0009055">
    <property type="term" value="F:electron transfer activity"/>
    <property type="evidence" value="ECO:0007669"/>
    <property type="project" value="InterPro"/>
</dbReference>
<feature type="transmembrane region" description="Helical" evidence="5">
    <location>
        <begin position="33"/>
        <end position="53"/>
    </location>
</feature>
<keyword evidence="5" id="KW-0472">Membrane</keyword>
<evidence type="ECO:0000256" key="3">
    <source>
        <dbReference type="ARBA" id="ARBA00023004"/>
    </source>
</evidence>
<feature type="transmembrane region" description="Helical" evidence="5">
    <location>
        <begin position="90"/>
        <end position="112"/>
    </location>
</feature>
<keyword evidence="1 4" id="KW-0349">Heme</keyword>
<dbReference type="GO" id="GO:0046872">
    <property type="term" value="F:metal ion binding"/>
    <property type="evidence" value="ECO:0007669"/>
    <property type="project" value="UniProtKB-KW"/>
</dbReference>
<dbReference type="KEGG" id="nva:G3M78_10730"/>
<dbReference type="PROSITE" id="PS51007">
    <property type="entry name" value="CYTC"/>
    <property type="match status" value="2"/>
</dbReference>
<dbReference type="PANTHER" id="PTHR33751">
    <property type="entry name" value="CBB3-TYPE CYTOCHROME C OXIDASE SUBUNIT FIXP"/>
    <property type="match status" value="1"/>
</dbReference>
<dbReference type="PANTHER" id="PTHR33751:SF1">
    <property type="entry name" value="CBB3-TYPE CYTOCHROME C OXIDASE SUBUNIT FIXP"/>
    <property type="match status" value="1"/>
</dbReference>
<feature type="transmembrane region" description="Helical" evidence="5">
    <location>
        <begin position="7"/>
        <end position="27"/>
    </location>
</feature>
<keyword evidence="2 4" id="KW-0479">Metal-binding</keyword>
<feature type="transmembrane region" description="Helical" evidence="5">
    <location>
        <begin position="124"/>
        <end position="144"/>
    </location>
</feature>
<keyword evidence="5" id="KW-0812">Transmembrane</keyword>
<dbReference type="AlphaFoldDB" id="A0A7T0C595"/>
<gene>
    <name evidence="7" type="ORF">G3M78_10730</name>
</gene>
<dbReference type="Pfam" id="PF00034">
    <property type="entry name" value="Cytochrom_C"/>
    <property type="match status" value="1"/>
</dbReference>
<keyword evidence="5" id="KW-1133">Transmembrane helix</keyword>
<organism evidence="7 8">
    <name type="scientific">Candidatus Nitrohelix vancouverensis</name>
    <dbReference type="NCBI Taxonomy" id="2705534"/>
    <lineage>
        <taxon>Bacteria</taxon>
        <taxon>Pseudomonadati</taxon>
        <taxon>Nitrospinota/Tectimicrobiota group</taxon>
        <taxon>Nitrospinota</taxon>
        <taxon>Nitrospinia</taxon>
        <taxon>Nitrospinales</taxon>
        <taxon>Nitrospinaceae</taxon>
        <taxon>Candidatus Nitrohelix</taxon>
    </lineage>
</organism>
<sequence length="426" mass="47278">MQKAGLIVVVSLAIAGGVWVLFGVLGFADAARLGGVALTLVGMTYALLLAIPSGELKEKTFFQNIKFKIPGILVIGAIIWVVAGKAGFPIWWQIEFVAFAGVGLVYFIILDSKAMKEEQRHMDWIVRLLGTYAIASGIFITITAQLPQFDPAVEIAKLEKPPIKLSGLAGPEVIAAGRAVFQENKCFNCHKVFWEGNSDRGPNLGTKQIGLYSEEYIKEQVVNPRVLQSPGFEDPKSVKAMPTYYGEDLSEDEMHALVSYMKTLRDPEHAPVEGKLGEQWTWFDDPKIIEEGKKIFNGEGEGVAEGLNCAVCHGKDGIPMMTGALDFRDDSQPDTDKMPDQLKGVPLRDWPDSLWYKRVTRGVDGTPMAAWGSVFPHLILWKTEAYARTFHSPLESRTEKRPIPPVPTKEDIERWKTEGLFMDPLL</sequence>
<dbReference type="EMBL" id="CP048620">
    <property type="protein sequence ID" value="QPJ66834.1"/>
    <property type="molecule type" value="Genomic_DNA"/>
</dbReference>
<keyword evidence="3 4" id="KW-0408">Iron</keyword>
<dbReference type="Gene3D" id="1.10.760.10">
    <property type="entry name" value="Cytochrome c-like domain"/>
    <property type="match status" value="2"/>
</dbReference>
<feature type="transmembrane region" description="Helical" evidence="5">
    <location>
        <begin position="65"/>
        <end position="84"/>
    </location>
</feature>
<dbReference type="SUPFAM" id="SSF46626">
    <property type="entry name" value="Cytochrome c"/>
    <property type="match status" value="2"/>
</dbReference>
<evidence type="ECO:0000256" key="1">
    <source>
        <dbReference type="ARBA" id="ARBA00022617"/>
    </source>
</evidence>
<dbReference type="InterPro" id="IPR050597">
    <property type="entry name" value="Cytochrome_c_Oxidase_Subunit"/>
</dbReference>
<dbReference type="GO" id="GO:0020037">
    <property type="term" value="F:heme binding"/>
    <property type="evidence" value="ECO:0007669"/>
    <property type="project" value="InterPro"/>
</dbReference>
<dbReference type="Proteomes" id="UP000594464">
    <property type="component" value="Chromosome"/>
</dbReference>
<feature type="domain" description="Cytochrome c" evidence="6">
    <location>
        <begin position="172"/>
        <end position="265"/>
    </location>
</feature>
<accession>A0A7T0C595</accession>
<evidence type="ECO:0000313" key="7">
    <source>
        <dbReference type="EMBL" id="QPJ66834.1"/>
    </source>
</evidence>
<reference evidence="8" key="1">
    <citation type="submission" date="2020-02" db="EMBL/GenBank/DDBJ databases">
        <title>Genomic and physiological characterization of two novel Nitrospinaceae genera.</title>
        <authorList>
            <person name="Mueller A.J."/>
            <person name="Jung M.-Y."/>
            <person name="Strachan C.R."/>
            <person name="Herbold C.W."/>
            <person name="Kirkegaard R.H."/>
            <person name="Daims H."/>
        </authorList>
    </citation>
    <scope>NUCLEOTIDE SEQUENCE [LARGE SCALE GENOMIC DNA]</scope>
</reference>
<evidence type="ECO:0000259" key="6">
    <source>
        <dbReference type="PROSITE" id="PS51007"/>
    </source>
</evidence>
<name>A0A7T0C595_9BACT</name>
<protein>
    <submittedName>
        <fullName evidence="7">C-type cytochrome</fullName>
    </submittedName>
</protein>
<evidence type="ECO:0000256" key="4">
    <source>
        <dbReference type="PROSITE-ProRule" id="PRU00433"/>
    </source>
</evidence>